<keyword evidence="8" id="KW-0436">Ligase</keyword>
<feature type="binding site" evidence="6">
    <location>
        <begin position="12"/>
        <end position="16"/>
    </location>
    <ligand>
        <name>ATP</name>
        <dbReference type="ChEBI" id="CHEBI:30616"/>
    </ligand>
</feature>
<dbReference type="PIRSF" id="PIRSF006806">
    <property type="entry name" value="FTHF_cligase"/>
    <property type="match status" value="1"/>
</dbReference>
<sequence length="228" mass="25443">MATIQQLIPQQKRLLRKTVSAGLSLISSNGIEVQSHKITERIRALPVFKSSQGVCCYLSMPSGEVSTASIVSAILKSEKRLFVPKMLNKKEGMMDCFEIYGEEDLASLLSGQWGIKEPETSWNGTPRTHALQDDNELLDLILLPAVAYDRSFSRLGHGKGYYDRFIASYSANDRHRPVLVGLSLREQLLGSGAIPMSDHDWRMDMIITPDEVLIRAESDVKERESSSS</sequence>
<evidence type="ECO:0000256" key="5">
    <source>
        <dbReference type="ARBA" id="ARBA00038966"/>
    </source>
</evidence>
<gene>
    <name evidence="8" type="ORF">FA13DRAFT_1740154</name>
</gene>
<protein>
    <recommendedName>
        <fullName evidence="5 7">5-formyltetrahydrofolate cyclo-ligase</fullName>
        <ecNumber evidence="5 7">6.3.3.2</ecNumber>
    </recommendedName>
</protein>
<dbReference type="GO" id="GO:0005524">
    <property type="term" value="F:ATP binding"/>
    <property type="evidence" value="ECO:0007669"/>
    <property type="project" value="UniProtKB-KW"/>
</dbReference>
<dbReference type="InterPro" id="IPR024185">
    <property type="entry name" value="FTHF_cligase-like_sf"/>
</dbReference>
<dbReference type="NCBIfam" id="TIGR02727">
    <property type="entry name" value="MTHFS_bact"/>
    <property type="match status" value="1"/>
</dbReference>
<evidence type="ECO:0000256" key="2">
    <source>
        <dbReference type="ARBA" id="ARBA00022741"/>
    </source>
</evidence>
<dbReference type="Proteomes" id="UP000298030">
    <property type="component" value="Unassembled WGS sequence"/>
</dbReference>
<dbReference type="EC" id="6.3.3.2" evidence="5 7"/>
<evidence type="ECO:0000256" key="3">
    <source>
        <dbReference type="ARBA" id="ARBA00022840"/>
    </source>
</evidence>
<keyword evidence="3 6" id="KW-0067">ATP-binding</keyword>
<dbReference type="GO" id="GO:0035999">
    <property type="term" value="P:tetrahydrofolate interconversion"/>
    <property type="evidence" value="ECO:0007669"/>
    <property type="project" value="TreeGrafter"/>
</dbReference>
<organism evidence="8 9">
    <name type="scientific">Coprinellus micaceus</name>
    <name type="common">Glistening ink-cap mushroom</name>
    <name type="synonym">Coprinus micaceus</name>
    <dbReference type="NCBI Taxonomy" id="71717"/>
    <lineage>
        <taxon>Eukaryota</taxon>
        <taxon>Fungi</taxon>
        <taxon>Dikarya</taxon>
        <taxon>Basidiomycota</taxon>
        <taxon>Agaricomycotina</taxon>
        <taxon>Agaricomycetes</taxon>
        <taxon>Agaricomycetidae</taxon>
        <taxon>Agaricales</taxon>
        <taxon>Agaricineae</taxon>
        <taxon>Psathyrellaceae</taxon>
        <taxon>Coprinellus</taxon>
    </lineage>
</organism>
<dbReference type="InterPro" id="IPR002698">
    <property type="entry name" value="FTHF_cligase"/>
</dbReference>
<reference evidence="8 9" key="1">
    <citation type="journal article" date="2019" name="Nat. Ecol. Evol.">
        <title>Megaphylogeny resolves global patterns of mushroom evolution.</title>
        <authorList>
            <person name="Varga T."/>
            <person name="Krizsan K."/>
            <person name="Foldi C."/>
            <person name="Dima B."/>
            <person name="Sanchez-Garcia M."/>
            <person name="Sanchez-Ramirez S."/>
            <person name="Szollosi G.J."/>
            <person name="Szarkandi J.G."/>
            <person name="Papp V."/>
            <person name="Albert L."/>
            <person name="Andreopoulos W."/>
            <person name="Angelini C."/>
            <person name="Antonin V."/>
            <person name="Barry K.W."/>
            <person name="Bougher N.L."/>
            <person name="Buchanan P."/>
            <person name="Buyck B."/>
            <person name="Bense V."/>
            <person name="Catcheside P."/>
            <person name="Chovatia M."/>
            <person name="Cooper J."/>
            <person name="Damon W."/>
            <person name="Desjardin D."/>
            <person name="Finy P."/>
            <person name="Geml J."/>
            <person name="Haridas S."/>
            <person name="Hughes K."/>
            <person name="Justo A."/>
            <person name="Karasinski D."/>
            <person name="Kautmanova I."/>
            <person name="Kiss B."/>
            <person name="Kocsube S."/>
            <person name="Kotiranta H."/>
            <person name="LaButti K.M."/>
            <person name="Lechner B.E."/>
            <person name="Liimatainen K."/>
            <person name="Lipzen A."/>
            <person name="Lukacs Z."/>
            <person name="Mihaltcheva S."/>
            <person name="Morgado L.N."/>
            <person name="Niskanen T."/>
            <person name="Noordeloos M.E."/>
            <person name="Ohm R.A."/>
            <person name="Ortiz-Santana B."/>
            <person name="Ovrebo C."/>
            <person name="Racz N."/>
            <person name="Riley R."/>
            <person name="Savchenko A."/>
            <person name="Shiryaev A."/>
            <person name="Soop K."/>
            <person name="Spirin V."/>
            <person name="Szebenyi C."/>
            <person name="Tomsovsky M."/>
            <person name="Tulloss R.E."/>
            <person name="Uehling J."/>
            <person name="Grigoriev I.V."/>
            <person name="Vagvolgyi C."/>
            <person name="Papp T."/>
            <person name="Martin F.M."/>
            <person name="Miettinen O."/>
            <person name="Hibbett D.S."/>
            <person name="Nagy L.G."/>
        </authorList>
    </citation>
    <scope>NUCLEOTIDE SEQUENCE [LARGE SCALE GENOMIC DNA]</scope>
    <source>
        <strain evidence="8 9">FP101781</strain>
    </source>
</reference>
<evidence type="ECO:0000313" key="8">
    <source>
        <dbReference type="EMBL" id="TEB23391.1"/>
    </source>
</evidence>
<evidence type="ECO:0000256" key="4">
    <source>
        <dbReference type="ARBA" id="ARBA00036539"/>
    </source>
</evidence>
<dbReference type="GO" id="GO:0046872">
    <property type="term" value="F:metal ion binding"/>
    <property type="evidence" value="ECO:0007669"/>
    <property type="project" value="UniProtKB-KW"/>
</dbReference>
<name>A0A4Y7SNW6_COPMI</name>
<keyword evidence="7" id="KW-0460">Magnesium</keyword>
<evidence type="ECO:0000256" key="6">
    <source>
        <dbReference type="PIRSR" id="PIRSR006806-1"/>
    </source>
</evidence>
<dbReference type="PANTHER" id="PTHR23407">
    <property type="entry name" value="ATPASE INHIBITOR/5-FORMYLTETRAHYDROFOLATE CYCLO-LIGASE"/>
    <property type="match status" value="1"/>
</dbReference>
<dbReference type="GO" id="GO:0005739">
    <property type="term" value="C:mitochondrion"/>
    <property type="evidence" value="ECO:0007669"/>
    <property type="project" value="TreeGrafter"/>
</dbReference>
<dbReference type="SUPFAM" id="SSF100950">
    <property type="entry name" value="NagB/RpiA/CoA transferase-like"/>
    <property type="match status" value="1"/>
</dbReference>
<dbReference type="AlphaFoldDB" id="A0A4Y7SNW6"/>
<proteinExistence type="inferred from homology"/>
<comment type="similarity">
    <text evidence="1 7">Belongs to the 5-formyltetrahydrofolate cyclo-ligase family.</text>
</comment>
<dbReference type="GO" id="GO:0009396">
    <property type="term" value="P:folic acid-containing compound biosynthetic process"/>
    <property type="evidence" value="ECO:0007669"/>
    <property type="project" value="TreeGrafter"/>
</dbReference>
<dbReference type="OrthoDB" id="2015992at2759"/>
<dbReference type="PANTHER" id="PTHR23407:SF1">
    <property type="entry name" value="5-FORMYLTETRAHYDROFOLATE CYCLO-LIGASE"/>
    <property type="match status" value="1"/>
</dbReference>
<dbReference type="Gene3D" id="3.40.50.10420">
    <property type="entry name" value="NagB/RpiA/CoA transferase-like"/>
    <property type="match status" value="1"/>
</dbReference>
<comment type="cofactor">
    <cofactor evidence="7">
        <name>Mg(2+)</name>
        <dbReference type="ChEBI" id="CHEBI:18420"/>
    </cofactor>
</comment>
<accession>A0A4Y7SNW6</accession>
<evidence type="ECO:0000256" key="7">
    <source>
        <dbReference type="RuleBase" id="RU361279"/>
    </source>
</evidence>
<comment type="catalytic activity">
    <reaction evidence="4 7">
        <text>(6S)-5-formyl-5,6,7,8-tetrahydrofolate + ATP = (6R)-5,10-methenyltetrahydrofolate + ADP + phosphate</text>
        <dbReference type="Rhea" id="RHEA:10488"/>
        <dbReference type="ChEBI" id="CHEBI:30616"/>
        <dbReference type="ChEBI" id="CHEBI:43474"/>
        <dbReference type="ChEBI" id="CHEBI:57455"/>
        <dbReference type="ChEBI" id="CHEBI:57457"/>
        <dbReference type="ChEBI" id="CHEBI:456216"/>
        <dbReference type="EC" id="6.3.3.2"/>
    </reaction>
</comment>
<feature type="binding site" evidence="6">
    <location>
        <position position="64"/>
    </location>
    <ligand>
        <name>substrate</name>
    </ligand>
</feature>
<evidence type="ECO:0000313" key="9">
    <source>
        <dbReference type="Proteomes" id="UP000298030"/>
    </source>
</evidence>
<dbReference type="STRING" id="71717.A0A4Y7SNW6"/>
<dbReference type="Pfam" id="PF01812">
    <property type="entry name" value="5-FTHF_cyc-lig"/>
    <property type="match status" value="1"/>
</dbReference>
<feature type="binding site" evidence="6">
    <location>
        <position position="58"/>
    </location>
    <ligand>
        <name>substrate</name>
    </ligand>
</feature>
<keyword evidence="2 6" id="KW-0547">Nucleotide-binding</keyword>
<dbReference type="EMBL" id="QPFP01000079">
    <property type="protein sequence ID" value="TEB23391.1"/>
    <property type="molecule type" value="Genomic_DNA"/>
</dbReference>
<comment type="caution">
    <text evidence="8">The sequence shown here is derived from an EMBL/GenBank/DDBJ whole genome shotgun (WGS) entry which is preliminary data.</text>
</comment>
<keyword evidence="7" id="KW-0479">Metal-binding</keyword>
<dbReference type="InterPro" id="IPR037171">
    <property type="entry name" value="NagB/RpiA_transferase-like"/>
</dbReference>
<dbReference type="GO" id="GO:0030272">
    <property type="term" value="F:5-formyltetrahydrofolate cyclo-ligase activity"/>
    <property type="evidence" value="ECO:0007669"/>
    <property type="project" value="UniProtKB-EC"/>
</dbReference>
<keyword evidence="9" id="KW-1185">Reference proteome</keyword>
<evidence type="ECO:0000256" key="1">
    <source>
        <dbReference type="ARBA" id="ARBA00010638"/>
    </source>
</evidence>
<feature type="binding site" evidence="6">
    <location>
        <begin position="154"/>
        <end position="162"/>
    </location>
    <ligand>
        <name>ATP</name>
        <dbReference type="ChEBI" id="CHEBI:30616"/>
    </ligand>
</feature>